<keyword evidence="2" id="KW-1185">Reference proteome</keyword>
<reference evidence="1" key="1">
    <citation type="submission" date="2022-08" db="EMBL/GenBank/DDBJ databases">
        <title>Novel sulfate-reducing endosymbionts in the free-living metamonad Anaeramoeba.</title>
        <authorList>
            <person name="Jerlstrom-Hultqvist J."/>
            <person name="Cepicka I."/>
            <person name="Gallot-Lavallee L."/>
            <person name="Salas-Leiva D."/>
            <person name="Curtis B.A."/>
            <person name="Zahonova K."/>
            <person name="Pipaliya S."/>
            <person name="Dacks J."/>
            <person name="Roger A.J."/>
        </authorList>
    </citation>
    <scope>NUCLEOTIDE SEQUENCE</scope>
    <source>
        <strain evidence="1">Schooner1</strain>
    </source>
</reference>
<dbReference type="EMBL" id="JAOAOG010000315">
    <property type="protein sequence ID" value="KAJ6229999.1"/>
    <property type="molecule type" value="Genomic_DNA"/>
</dbReference>
<comment type="caution">
    <text evidence="1">The sequence shown here is derived from an EMBL/GenBank/DDBJ whole genome shotgun (WGS) entry which is preliminary data.</text>
</comment>
<dbReference type="Proteomes" id="UP001150062">
    <property type="component" value="Unassembled WGS sequence"/>
</dbReference>
<evidence type="ECO:0000313" key="1">
    <source>
        <dbReference type="EMBL" id="KAJ6229999.1"/>
    </source>
</evidence>
<protein>
    <submittedName>
        <fullName evidence="1">Uncharacterized protein</fullName>
    </submittedName>
</protein>
<gene>
    <name evidence="1" type="ORF">M0813_07220</name>
</gene>
<proteinExistence type="predicted"/>
<accession>A0ABQ8XD15</accession>
<evidence type="ECO:0000313" key="2">
    <source>
        <dbReference type="Proteomes" id="UP001150062"/>
    </source>
</evidence>
<name>A0ABQ8XD15_9EUKA</name>
<sequence length="337" mass="39970">MIKTKEKTKKIRSKTINQKRLEELLGMGKNYVSGLNKGSLKWPNCPKSIQINSSLLRRYKLTKYDLNYFILRKFNITNSSCDNPYDLEQSCDLQGDKEWINFHFQKNYQVGEQIENYLFTKEYSKKYQKMGLVMKKAFQKCPKMFRGIENALFLEPDYQLPSQVIIQKVALKKLCTKLNSGKNDMNTPKKYNQKGELGAKIKKIHRGLSFFFVARFNLKNATAMKRDVLRFARRKIKCNKTRQTQLLKQKGSRKRRKPKIIQKSNLKTIARQNERFPEEMTDEEPVHHHKRKYIKLKNHHNEHVNNNEITNFSEKSEQELTEELINLLVSLKHYGQN</sequence>
<organism evidence="1 2">
    <name type="scientific">Anaeramoeba flamelloides</name>
    <dbReference type="NCBI Taxonomy" id="1746091"/>
    <lineage>
        <taxon>Eukaryota</taxon>
        <taxon>Metamonada</taxon>
        <taxon>Anaeramoebidae</taxon>
        <taxon>Anaeramoeba</taxon>
    </lineage>
</organism>